<evidence type="ECO:0000256" key="4">
    <source>
        <dbReference type="ARBA" id="ARBA00022692"/>
    </source>
</evidence>
<evidence type="ECO:0000256" key="2">
    <source>
        <dbReference type="ARBA" id="ARBA00022475"/>
    </source>
</evidence>
<feature type="transmembrane region" description="Helical" evidence="8">
    <location>
        <begin position="341"/>
        <end position="363"/>
    </location>
</feature>
<evidence type="ECO:0000256" key="3">
    <source>
        <dbReference type="ARBA" id="ARBA00022679"/>
    </source>
</evidence>
<protein>
    <submittedName>
        <fullName evidence="9">Uncharacterized protein</fullName>
    </submittedName>
</protein>
<dbReference type="GO" id="GO:0016758">
    <property type="term" value="F:hexosyltransferase activity"/>
    <property type="evidence" value="ECO:0007669"/>
    <property type="project" value="InterPro"/>
</dbReference>
<feature type="transmembrane region" description="Helical" evidence="8">
    <location>
        <begin position="261"/>
        <end position="282"/>
    </location>
</feature>
<evidence type="ECO:0000313" key="9">
    <source>
        <dbReference type="EMBL" id="OPG17246.1"/>
    </source>
</evidence>
<feature type="transmembrane region" description="Helical" evidence="8">
    <location>
        <begin position="171"/>
        <end position="195"/>
    </location>
</feature>
<keyword evidence="3" id="KW-0808">Transferase</keyword>
<comment type="similarity">
    <text evidence="7">Belongs to the glycosyltransferase 87 family.</text>
</comment>
<organism evidence="9 10">
    <name type="scientific">Ferroacidibacillus organovorans</name>
    <dbReference type="NCBI Taxonomy" id="1765683"/>
    <lineage>
        <taxon>Bacteria</taxon>
        <taxon>Bacillati</taxon>
        <taxon>Bacillota</taxon>
        <taxon>Bacilli</taxon>
        <taxon>Bacillales</taxon>
        <taxon>Alicyclobacillaceae</taxon>
        <taxon>Ferroacidibacillus</taxon>
    </lineage>
</organism>
<sequence length="440" mass="49515">MAQPSNVYMALTFFIFLWITWLIFRAAGWPIDYETFYRAGQAVLSSGSPYQVNGGASYGPYLNGPLLALLMAPFALVPHALSIQLFQASNLLSLSFTAWLTMRVMDHFRLVTPHLHQRSWFSIGLLFLAMTSVRETLLLSQVDILSMLGVALFLTGYTLHSSRTRGQTSWILPGLTLLFQVKLYLCLPLLLLLLIDRSILQLMVFVVTQLVIFLVSSWMAKSNLLAEWLTRLLHRQAATTNDSGQASLWSLWKRLPLPHDVIYFLAIACSLVIFLFFMRALVRGSAKNRENASEDIWRVGLALSGGLLLSSFAHETDFSVLAIPLAVLVVEERAVRGTRTLLASFAVSAGGFVFVSPPLFWIIQGISLTLFWAVTCRKREGMIAYIRFMVVTLFIGSLSVFILRAFGTTSTIWLDEAMMIIYALIIFVKSYRQLHRSPHL</sequence>
<reference evidence="9 10" key="1">
    <citation type="submission" date="2017-02" db="EMBL/GenBank/DDBJ databases">
        <title>Draft genome of Acidibacillus ferrooxidans Huett2.</title>
        <authorList>
            <person name="Schopf S."/>
        </authorList>
    </citation>
    <scope>NUCLEOTIDE SEQUENCE [LARGE SCALE GENOMIC DNA]</scope>
    <source>
        <strain evidence="9 10">Huett2</strain>
    </source>
</reference>
<feature type="transmembrane region" description="Helical" evidence="8">
    <location>
        <begin position="137"/>
        <end position="159"/>
    </location>
</feature>
<keyword evidence="2" id="KW-1003">Cell membrane</keyword>
<feature type="transmembrane region" description="Helical" evidence="8">
    <location>
        <begin position="202"/>
        <end position="220"/>
    </location>
</feature>
<accession>A0A1V4EWE0</accession>
<dbReference type="AlphaFoldDB" id="A0A1V4EWE0"/>
<dbReference type="EMBL" id="MWPS01000005">
    <property type="protein sequence ID" value="OPG17246.1"/>
    <property type="molecule type" value="Genomic_DNA"/>
</dbReference>
<feature type="transmembrane region" description="Helical" evidence="8">
    <location>
        <begin position="7"/>
        <end position="24"/>
    </location>
</feature>
<evidence type="ECO:0000256" key="7">
    <source>
        <dbReference type="ARBA" id="ARBA00024033"/>
    </source>
</evidence>
<dbReference type="Proteomes" id="UP000190229">
    <property type="component" value="Unassembled WGS sequence"/>
</dbReference>
<gene>
    <name evidence="9" type="ORF">B2M26_02655</name>
</gene>
<keyword evidence="5 8" id="KW-1133">Transmembrane helix</keyword>
<dbReference type="InterPro" id="IPR018584">
    <property type="entry name" value="GT87"/>
</dbReference>
<name>A0A1V4EWE0_9BACL</name>
<evidence type="ECO:0000313" key="10">
    <source>
        <dbReference type="Proteomes" id="UP000190229"/>
    </source>
</evidence>
<feature type="transmembrane region" description="Helical" evidence="8">
    <location>
        <begin position="66"/>
        <end position="86"/>
    </location>
</feature>
<dbReference type="Pfam" id="PF09594">
    <property type="entry name" value="GT87"/>
    <property type="match status" value="1"/>
</dbReference>
<proteinExistence type="inferred from homology"/>
<evidence type="ECO:0000256" key="8">
    <source>
        <dbReference type="SAM" id="Phobius"/>
    </source>
</evidence>
<evidence type="ECO:0000256" key="1">
    <source>
        <dbReference type="ARBA" id="ARBA00004651"/>
    </source>
</evidence>
<evidence type="ECO:0000256" key="5">
    <source>
        <dbReference type="ARBA" id="ARBA00022989"/>
    </source>
</evidence>
<dbReference type="GO" id="GO:0005886">
    <property type="term" value="C:plasma membrane"/>
    <property type="evidence" value="ECO:0007669"/>
    <property type="project" value="UniProtKB-SubCell"/>
</dbReference>
<feature type="transmembrane region" description="Helical" evidence="8">
    <location>
        <begin position="412"/>
        <end position="431"/>
    </location>
</feature>
<keyword evidence="4 8" id="KW-0812">Transmembrane</keyword>
<keyword evidence="10" id="KW-1185">Reference proteome</keyword>
<evidence type="ECO:0000256" key="6">
    <source>
        <dbReference type="ARBA" id="ARBA00023136"/>
    </source>
</evidence>
<keyword evidence="6 8" id="KW-0472">Membrane</keyword>
<comment type="subcellular location">
    <subcellularLocation>
        <location evidence="1">Cell membrane</location>
        <topology evidence="1">Multi-pass membrane protein</topology>
    </subcellularLocation>
</comment>
<feature type="transmembrane region" description="Helical" evidence="8">
    <location>
        <begin position="384"/>
        <end position="406"/>
    </location>
</feature>
<comment type="caution">
    <text evidence="9">The sequence shown here is derived from an EMBL/GenBank/DDBJ whole genome shotgun (WGS) entry which is preliminary data.</text>
</comment>